<keyword evidence="5" id="KW-1185">Reference proteome</keyword>
<dbReference type="RefSeq" id="WP_100349778.1">
    <property type="nucleotide sequence ID" value="NZ_PGTZ01000007.1"/>
</dbReference>
<protein>
    <recommendedName>
        <fullName evidence="6">Fibronectin type-III domain-containing protein</fullName>
    </recommendedName>
</protein>
<dbReference type="EMBL" id="PGTZ01000007">
    <property type="protein sequence ID" value="PJI94215.1"/>
    <property type="molecule type" value="Genomic_DNA"/>
</dbReference>
<feature type="compositionally biased region" description="Gly residues" evidence="1">
    <location>
        <begin position="338"/>
        <end position="367"/>
    </location>
</feature>
<feature type="region of interest" description="Disordered" evidence="1">
    <location>
        <begin position="328"/>
        <end position="419"/>
    </location>
</feature>
<evidence type="ECO:0000256" key="3">
    <source>
        <dbReference type="SAM" id="SignalP"/>
    </source>
</evidence>
<feature type="signal peptide" evidence="3">
    <location>
        <begin position="1"/>
        <end position="38"/>
    </location>
</feature>
<evidence type="ECO:0000313" key="5">
    <source>
        <dbReference type="Proteomes" id="UP000231586"/>
    </source>
</evidence>
<evidence type="ECO:0008006" key="6">
    <source>
        <dbReference type="Google" id="ProtNLM"/>
    </source>
</evidence>
<keyword evidence="2" id="KW-0472">Membrane</keyword>
<organism evidence="4 5">
    <name type="scientific">Luteimicrobium subarcticum</name>
    <dbReference type="NCBI Taxonomy" id="620910"/>
    <lineage>
        <taxon>Bacteria</taxon>
        <taxon>Bacillati</taxon>
        <taxon>Actinomycetota</taxon>
        <taxon>Actinomycetes</taxon>
        <taxon>Micrococcales</taxon>
        <taxon>Luteimicrobium</taxon>
    </lineage>
</organism>
<feature type="compositionally biased region" description="Low complexity" evidence="1">
    <location>
        <begin position="328"/>
        <end position="337"/>
    </location>
</feature>
<dbReference type="AlphaFoldDB" id="A0A2M8WTC7"/>
<accession>A0A2M8WTC7</accession>
<evidence type="ECO:0000256" key="1">
    <source>
        <dbReference type="SAM" id="MobiDB-lite"/>
    </source>
</evidence>
<dbReference type="Proteomes" id="UP000231586">
    <property type="component" value="Unassembled WGS sequence"/>
</dbReference>
<gene>
    <name evidence="4" type="ORF">CLV34_1703</name>
</gene>
<keyword evidence="2" id="KW-0812">Transmembrane</keyword>
<dbReference type="OrthoDB" id="5147540at2"/>
<sequence length="478" mass="46477">MDHPAPLTVSAPWGRLVRGATVALLGFLALLGAQVAQASDARADETPGVAATCSGLVVKPHGYVDKGEVRIVVDGEGQTDGGDDGWTEFKGSFPGVYLFEPDVPHDYTVEVNSYAADSGGRTFTPGIGGDVEVTGPTVPCSPVDVAATTTVCAYDWQAEKQSIDLTMTNLRAHVTYLVEVLHEGDVVTHFQFRNAPTELKTFSLLHAGTDYQVRVTDQTNGVLSRTVDVPVPGCAARAAVTAAPTACTPDGLAGVSVVLADLVPGRDYVVGLARSGGSDDGARSTALHATATATSVVFPGVAAGTYVPSLADADAPRVVRAEPVVVGSCSPSGADPAPGGGAGAAGSGTGSGDGAGDAAGSGDGGAAGTARPSGLNSSAAAAPGAVSAPGGADGSGTASVRPDAATAGDGGPGDDAAAAGAPLAAAGGSAADPLAAPVTADAGSSALGIGLSALAVVALGAAAGCFVVRRRTNGPSED</sequence>
<evidence type="ECO:0000313" key="4">
    <source>
        <dbReference type="EMBL" id="PJI94215.1"/>
    </source>
</evidence>
<keyword evidence="3" id="KW-0732">Signal</keyword>
<proteinExistence type="predicted"/>
<keyword evidence="2" id="KW-1133">Transmembrane helix</keyword>
<reference evidence="4 5" key="1">
    <citation type="submission" date="2017-11" db="EMBL/GenBank/DDBJ databases">
        <title>Genomic Encyclopedia of Archaeal and Bacterial Type Strains, Phase II (KMG-II): From Individual Species to Whole Genera.</title>
        <authorList>
            <person name="Goeker M."/>
        </authorList>
    </citation>
    <scope>NUCLEOTIDE SEQUENCE [LARGE SCALE GENOMIC DNA]</scope>
    <source>
        <strain evidence="4 5">DSM 22413</strain>
    </source>
</reference>
<comment type="caution">
    <text evidence="4">The sequence shown here is derived from an EMBL/GenBank/DDBJ whole genome shotgun (WGS) entry which is preliminary data.</text>
</comment>
<evidence type="ECO:0000256" key="2">
    <source>
        <dbReference type="SAM" id="Phobius"/>
    </source>
</evidence>
<feature type="compositionally biased region" description="Low complexity" evidence="1">
    <location>
        <begin position="368"/>
        <end position="390"/>
    </location>
</feature>
<feature type="transmembrane region" description="Helical" evidence="2">
    <location>
        <begin position="446"/>
        <end position="468"/>
    </location>
</feature>
<name>A0A2M8WTC7_9MICO</name>
<feature type="chain" id="PRO_5014605005" description="Fibronectin type-III domain-containing protein" evidence="3">
    <location>
        <begin position="39"/>
        <end position="478"/>
    </location>
</feature>